<feature type="compositionally biased region" description="Basic residues" evidence="1">
    <location>
        <begin position="1"/>
        <end position="10"/>
    </location>
</feature>
<proteinExistence type="predicted"/>
<evidence type="ECO:0000313" key="2">
    <source>
        <dbReference type="EMBL" id="KAK3752833.1"/>
    </source>
</evidence>
<organism evidence="2 3">
    <name type="scientific">Elysia crispata</name>
    <name type="common">lettuce slug</name>
    <dbReference type="NCBI Taxonomy" id="231223"/>
    <lineage>
        <taxon>Eukaryota</taxon>
        <taxon>Metazoa</taxon>
        <taxon>Spiralia</taxon>
        <taxon>Lophotrochozoa</taxon>
        <taxon>Mollusca</taxon>
        <taxon>Gastropoda</taxon>
        <taxon>Heterobranchia</taxon>
        <taxon>Euthyneura</taxon>
        <taxon>Panpulmonata</taxon>
        <taxon>Sacoglossa</taxon>
        <taxon>Placobranchoidea</taxon>
        <taxon>Plakobranchidae</taxon>
        <taxon>Elysia</taxon>
    </lineage>
</organism>
<evidence type="ECO:0000313" key="3">
    <source>
        <dbReference type="Proteomes" id="UP001283361"/>
    </source>
</evidence>
<feature type="region of interest" description="Disordered" evidence="1">
    <location>
        <begin position="1"/>
        <end position="20"/>
    </location>
</feature>
<reference evidence="2" key="1">
    <citation type="journal article" date="2023" name="G3 (Bethesda)">
        <title>A reference genome for the long-term kleptoplast-retaining sea slug Elysia crispata morphotype clarki.</title>
        <authorList>
            <person name="Eastman K.E."/>
            <person name="Pendleton A.L."/>
            <person name="Shaikh M.A."/>
            <person name="Suttiyut T."/>
            <person name="Ogas R."/>
            <person name="Tomko P."/>
            <person name="Gavelis G."/>
            <person name="Widhalm J.R."/>
            <person name="Wisecaver J.H."/>
        </authorList>
    </citation>
    <scope>NUCLEOTIDE SEQUENCE</scope>
    <source>
        <strain evidence="2">ECLA1</strain>
    </source>
</reference>
<name>A0AAE1D2L4_9GAST</name>
<dbReference type="AlphaFoldDB" id="A0AAE1D2L4"/>
<accession>A0AAE1D2L4</accession>
<dbReference type="Proteomes" id="UP001283361">
    <property type="component" value="Unassembled WGS sequence"/>
</dbReference>
<keyword evidence="3" id="KW-1185">Reference proteome</keyword>
<dbReference type="EMBL" id="JAWDGP010005738">
    <property type="protein sequence ID" value="KAK3752833.1"/>
    <property type="molecule type" value="Genomic_DNA"/>
</dbReference>
<comment type="caution">
    <text evidence="2">The sequence shown here is derived from an EMBL/GenBank/DDBJ whole genome shotgun (WGS) entry which is preliminary data.</text>
</comment>
<sequence length="138" mass="15700">MKTRPAKNKRVVGAPHDGWTLEQLAPPGAVVGDCPGDSEAFPCPFKDVVRWAQRSKLEDQTRHADAQRGMDRKQCIEIEESLTKNNSRRAYQLVKKFTQRKQARVSKIQDKEGNGLPDEKAIVGRWTEYCSELYNNQA</sequence>
<protein>
    <submittedName>
        <fullName evidence="2">Uncharacterized protein</fullName>
    </submittedName>
</protein>
<evidence type="ECO:0000256" key="1">
    <source>
        <dbReference type="SAM" id="MobiDB-lite"/>
    </source>
</evidence>
<gene>
    <name evidence="2" type="ORF">RRG08_007071</name>
</gene>